<dbReference type="InterPro" id="IPR040607">
    <property type="entry name" value="ALP_N"/>
</dbReference>
<evidence type="ECO:0000259" key="2">
    <source>
        <dbReference type="Pfam" id="PF21522"/>
    </source>
</evidence>
<evidence type="ECO:0000313" key="3">
    <source>
        <dbReference type="EMBL" id="GAQ24650.1"/>
    </source>
</evidence>
<protein>
    <submittedName>
        <fullName evidence="3">Plasmid segregation protein ParM</fullName>
    </submittedName>
</protein>
<name>A0A0U9HDD1_9FIRM</name>
<gene>
    <name evidence="3" type="ORF">TSYNT_629</name>
</gene>
<dbReference type="Gene3D" id="3.30.420.40">
    <property type="match status" value="2"/>
</dbReference>
<dbReference type="Proteomes" id="UP000062160">
    <property type="component" value="Unassembled WGS sequence"/>
</dbReference>
<dbReference type="Pfam" id="PF17989">
    <property type="entry name" value="ALP_N"/>
    <property type="match status" value="1"/>
</dbReference>
<dbReference type="AlphaFoldDB" id="A0A0U9HDD1"/>
<feature type="domain" description="Actin-like protein N-terminal" evidence="1">
    <location>
        <begin position="29"/>
        <end position="139"/>
    </location>
</feature>
<dbReference type="STRING" id="224999.GCA_001485475_00656"/>
<dbReference type="RefSeq" id="WP_059031726.1">
    <property type="nucleotide sequence ID" value="NZ_DF977000.1"/>
</dbReference>
<keyword evidence="4" id="KW-1185">Reference proteome</keyword>
<evidence type="ECO:0000313" key="4">
    <source>
        <dbReference type="Proteomes" id="UP000062160"/>
    </source>
</evidence>
<dbReference type="InterPro" id="IPR049067">
    <property type="entry name" value="MreB-like_C"/>
</dbReference>
<dbReference type="Pfam" id="PF21522">
    <property type="entry name" value="MreB-like_C"/>
    <property type="match status" value="1"/>
</dbReference>
<dbReference type="CDD" id="cd10227">
    <property type="entry name" value="ASKHA_NBD_ParM-like"/>
    <property type="match status" value="1"/>
</dbReference>
<dbReference type="EMBL" id="DF977000">
    <property type="protein sequence ID" value="GAQ24650.1"/>
    <property type="molecule type" value="Genomic_DNA"/>
</dbReference>
<feature type="domain" description="Actin homologue MreB-like C-terminal" evidence="2">
    <location>
        <begin position="157"/>
        <end position="273"/>
    </location>
</feature>
<dbReference type="OrthoDB" id="5412507at2"/>
<proteinExistence type="predicted"/>
<dbReference type="SUPFAM" id="SSF53067">
    <property type="entry name" value="Actin-like ATPase domain"/>
    <property type="match status" value="2"/>
</dbReference>
<evidence type="ECO:0000259" key="1">
    <source>
        <dbReference type="Pfam" id="PF17989"/>
    </source>
</evidence>
<sequence length="305" mass="34509">MGYIIGIDHGNKAIKSIVNQYNSGFTVSSTIPITKERLLVFEGKYYSISGERFPVMVDKTVNDNFFILSLPAIAEVLEKKYQGVNKGEIILACGLPIMYYGKQKDKFREYFIRDNISFTYGGKQYEVSIKDAYVYPQGYAAIMPHFTHYKDVSRLNVVDIGGYTIDVFTVEKGLLNIKSCISLTTGIVTLLNSIKQEILSLGIEIHEEQIEDTILGENISFFQNENIKALIEDKTQIYVEELLDRLKEYGFEMKINPTIFVGGGSLLLQKHIENSPKIGYVEVLDSFANVKGFELLAKQAVSRDR</sequence>
<reference evidence="3" key="1">
    <citation type="journal article" date="2016" name="Genome Announc.">
        <title>Draft Genome Sequence of the Syntrophic Lactate-Degrading Bacterium Tepidanaerobacter syntrophicus JLT.</title>
        <authorList>
            <person name="Matsuura N."/>
            <person name="Ohashi A."/>
            <person name="Tourlousse D.M."/>
            <person name="Sekiguchi Y."/>
        </authorList>
    </citation>
    <scope>NUCLEOTIDE SEQUENCE [LARGE SCALE GENOMIC DNA]</scope>
    <source>
        <strain evidence="3">JL</strain>
    </source>
</reference>
<accession>A0A0U9HDD1</accession>
<organism evidence="3">
    <name type="scientific">Tepidanaerobacter syntrophicus</name>
    <dbReference type="NCBI Taxonomy" id="224999"/>
    <lineage>
        <taxon>Bacteria</taxon>
        <taxon>Bacillati</taxon>
        <taxon>Bacillota</taxon>
        <taxon>Clostridia</taxon>
        <taxon>Thermosediminibacterales</taxon>
        <taxon>Tepidanaerobacteraceae</taxon>
        <taxon>Tepidanaerobacter</taxon>
    </lineage>
</organism>
<dbReference type="InterPro" id="IPR043129">
    <property type="entry name" value="ATPase_NBD"/>
</dbReference>